<name>A0A410K1E2_9BACT</name>
<accession>A0A410K1E2</accession>
<dbReference type="PANTHER" id="PTHR30087">
    <property type="entry name" value="INNER MEMBRANE PROTEIN"/>
    <property type="match status" value="1"/>
</dbReference>
<gene>
    <name evidence="1" type="ORF">EP073_11840</name>
</gene>
<sequence length="161" mass="17038">MKKFLLSTCLAGENVRYDGGNNKIENAAFQRLVDAGLAVTACPEVDAGLSAPRRPCEIKGEGGGCAVLEGRAEVYGDDGQHLTEPFVKGAHMTLAKARENGCAAALLKHRSPSCGSTLIYDGTFSGVKIIGKGVTAALLAANGIRLFSEETLEEFLKYMEE</sequence>
<organism evidence="1 2">
    <name type="scientific">Geovibrio thiophilus</name>
    <dbReference type="NCBI Taxonomy" id="139438"/>
    <lineage>
        <taxon>Bacteria</taxon>
        <taxon>Pseudomonadati</taxon>
        <taxon>Deferribacterota</taxon>
        <taxon>Deferribacteres</taxon>
        <taxon>Deferribacterales</taxon>
        <taxon>Geovibrionaceae</taxon>
        <taxon>Geovibrio</taxon>
    </lineage>
</organism>
<dbReference type="Pfam" id="PF04463">
    <property type="entry name" value="2-thiour_desulf"/>
    <property type="match status" value="1"/>
</dbReference>
<proteinExistence type="predicted"/>
<dbReference type="KEGG" id="gtl:EP073_11840"/>
<dbReference type="RefSeq" id="WP_128467373.1">
    <property type="nucleotide sequence ID" value="NZ_CP035108.1"/>
</dbReference>
<evidence type="ECO:0000313" key="2">
    <source>
        <dbReference type="Proteomes" id="UP000287502"/>
    </source>
</evidence>
<dbReference type="Proteomes" id="UP000287502">
    <property type="component" value="Chromosome"/>
</dbReference>
<dbReference type="PANTHER" id="PTHR30087:SF1">
    <property type="entry name" value="HYPOTHETICAL CYTOSOLIC PROTEIN"/>
    <property type="match status" value="1"/>
</dbReference>
<dbReference type="InterPro" id="IPR007553">
    <property type="entry name" value="2-thiour_desulf"/>
</dbReference>
<protein>
    <submittedName>
        <fullName evidence="1">DUF523 domain-containing protein</fullName>
    </submittedName>
</protein>
<reference evidence="1 2" key="1">
    <citation type="submission" date="2019-01" db="EMBL/GenBank/DDBJ databases">
        <title>Geovibrio thiophilus DSM 11263, complete genome.</title>
        <authorList>
            <person name="Spring S."/>
            <person name="Bunk B."/>
            <person name="Sproer C."/>
        </authorList>
    </citation>
    <scope>NUCLEOTIDE SEQUENCE [LARGE SCALE GENOMIC DNA]</scope>
    <source>
        <strain evidence="1 2">DSM 11263</strain>
    </source>
</reference>
<dbReference type="EMBL" id="CP035108">
    <property type="protein sequence ID" value="QAR34068.1"/>
    <property type="molecule type" value="Genomic_DNA"/>
</dbReference>
<dbReference type="AlphaFoldDB" id="A0A410K1E2"/>
<dbReference type="OrthoDB" id="9797779at2"/>
<keyword evidence="2" id="KW-1185">Reference proteome</keyword>
<evidence type="ECO:0000313" key="1">
    <source>
        <dbReference type="EMBL" id="QAR34068.1"/>
    </source>
</evidence>